<sequence length="270" mass="29454">MYSTWSLDPEVRVFEDVEELSSGLAEYVHRVSEEAVSDRGSFSLVLSGGDIPHLLRKLGSLPYVRTAEWSRWHVFWAEENLVPKRHPDSFYMQAKHSFISKVPIPPAHIIPVPHGVPGDAAANAYEYSIRQLIRTRTVPASPSTDCPRFDLVILRLGPDGSISSFYFGHSVPDEDSQWVTAVSSPNTPLERVALTLPVVNAASNVVVVASGSDAARTFCEAVAGRRINEDGSHPAHLIRPIDGKLIWFADAAAAGLLSMHQHGGLSGTRA</sequence>
<accession>A0ACB9QL32</accession>
<proteinExistence type="predicted"/>
<evidence type="ECO:0000313" key="1">
    <source>
        <dbReference type="EMBL" id="KAI4366582.1"/>
    </source>
</evidence>
<reference evidence="2" key="1">
    <citation type="journal article" date="2023" name="Front. Plant Sci.">
        <title>Chromosomal-level genome assembly of Melastoma candidum provides insights into trichome evolution.</title>
        <authorList>
            <person name="Zhong Y."/>
            <person name="Wu W."/>
            <person name="Sun C."/>
            <person name="Zou P."/>
            <person name="Liu Y."/>
            <person name="Dai S."/>
            <person name="Zhou R."/>
        </authorList>
    </citation>
    <scope>NUCLEOTIDE SEQUENCE [LARGE SCALE GENOMIC DNA]</scope>
</reference>
<name>A0ACB9QL32_9MYRT</name>
<gene>
    <name evidence="1" type="ORF">MLD38_022443</name>
</gene>
<keyword evidence="2" id="KW-1185">Reference proteome</keyword>
<comment type="caution">
    <text evidence="1">The sequence shown here is derived from an EMBL/GenBank/DDBJ whole genome shotgun (WGS) entry which is preliminary data.</text>
</comment>
<organism evidence="1 2">
    <name type="scientific">Melastoma candidum</name>
    <dbReference type="NCBI Taxonomy" id="119954"/>
    <lineage>
        <taxon>Eukaryota</taxon>
        <taxon>Viridiplantae</taxon>
        <taxon>Streptophyta</taxon>
        <taxon>Embryophyta</taxon>
        <taxon>Tracheophyta</taxon>
        <taxon>Spermatophyta</taxon>
        <taxon>Magnoliopsida</taxon>
        <taxon>eudicotyledons</taxon>
        <taxon>Gunneridae</taxon>
        <taxon>Pentapetalae</taxon>
        <taxon>rosids</taxon>
        <taxon>malvids</taxon>
        <taxon>Myrtales</taxon>
        <taxon>Melastomataceae</taxon>
        <taxon>Melastomatoideae</taxon>
        <taxon>Melastomateae</taxon>
        <taxon>Melastoma</taxon>
    </lineage>
</organism>
<dbReference type="EMBL" id="CM042885">
    <property type="protein sequence ID" value="KAI4366582.1"/>
    <property type="molecule type" value="Genomic_DNA"/>
</dbReference>
<dbReference type="Proteomes" id="UP001057402">
    <property type="component" value="Chromosome 6"/>
</dbReference>
<evidence type="ECO:0000313" key="2">
    <source>
        <dbReference type="Proteomes" id="UP001057402"/>
    </source>
</evidence>
<protein>
    <submittedName>
        <fullName evidence="1">Uncharacterized protein</fullName>
    </submittedName>
</protein>